<protein>
    <recommendedName>
        <fullName evidence="1">Peptidase C45 hydrolase domain-containing protein</fullName>
    </recommendedName>
</protein>
<evidence type="ECO:0000313" key="2">
    <source>
        <dbReference type="EMBL" id="KAK2152496.1"/>
    </source>
</evidence>
<organism evidence="2 3">
    <name type="scientific">Paralvinella palmiformis</name>
    <dbReference type="NCBI Taxonomy" id="53620"/>
    <lineage>
        <taxon>Eukaryota</taxon>
        <taxon>Metazoa</taxon>
        <taxon>Spiralia</taxon>
        <taxon>Lophotrochozoa</taxon>
        <taxon>Annelida</taxon>
        <taxon>Polychaeta</taxon>
        <taxon>Sedentaria</taxon>
        <taxon>Canalipalpata</taxon>
        <taxon>Terebellida</taxon>
        <taxon>Terebelliformia</taxon>
        <taxon>Alvinellidae</taxon>
        <taxon>Paralvinella</taxon>
    </lineage>
</organism>
<dbReference type="Gene3D" id="3.60.60.10">
    <property type="entry name" value="Penicillin V Acylase, Chain A"/>
    <property type="match status" value="1"/>
</dbReference>
<dbReference type="PANTHER" id="PTHR34180:SF1">
    <property type="entry name" value="BETA-ALANYL-DOPAMINE_CARCININE HYDROLASE"/>
    <property type="match status" value="1"/>
</dbReference>
<reference evidence="2" key="1">
    <citation type="journal article" date="2023" name="Mol. Biol. Evol.">
        <title>Third-Generation Sequencing Reveals the Adaptive Role of the Epigenome in Three Deep-Sea Polychaetes.</title>
        <authorList>
            <person name="Perez M."/>
            <person name="Aroh O."/>
            <person name="Sun Y."/>
            <person name="Lan Y."/>
            <person name="Juniper S.K."/>
            <person name="Young C.R."/>
            <person name="Angers B."/>
            <person name="Qian P.Y."/>
        </authorList>
    </citation>
    <scope>NUCLEOTIDE SEQUENCE</scope>
    <source>
        <strain evidence="2">P08H-3</strain>
    </source>
</reference>
<dbReference type="Pfam" id="PF03417">
    <property type="entry name" value="AAT"/>
    <property type="match status" value="1"/>
</dbReference>
<dbReference type="PANTHER" id="PTHR34180">
    <property type="entry name" value="PEPTIDASE C45"/>
    <property type="match status" value="1"/>
</dbReference>
<dbReference type="Proteomes" id="UP001208570">
    <property type="component" value="Unassembled WGS sequence"/>
</dbReference>
<dbReference type="EMBL" id="JAODUP010000326">
    <property type="protein sequence ID" value="KAK2152496.1"/>
    <property type="molecule type" value="Genomic_DNA"/>
</dbReference>
<proteinExistence type="predicted"/>
<dbReference type="InterPro" id="IPR047801">
    <property type="entry name" value="Peptidase_C45"/>
</dbReference>
<name>A0AAD9JGZ6_9ANNE</name>
<keyword evidence="3" id="KW-1185">Reference proteome</keyword>
<dbReference type="InterPro" id="IPR047794">
    <property type="entry name" value="C45_proenzyme-like"/>
</dbReference>
<sequence>VVEGFVTATNKYYPQYMRELLGMAHGANIPFHEMFLISYGVELYALTANKTKNEADSCSDILVNQPKKKAVIIGHNEDNSPLIQNKSYILTASVLEDGLILEQFTVYCYPGILPGNAFGFNNHGIITTVNGLYPKSVLIGRVGRSFINRAMLASKNLTDALSKAKTPGTYGFSCNIGIFNGAPDSRPHLYNIEVAPDVAAQVTITDVIEVLPSYEKQQSPAMDNVIAGNYFHVNMYRRLVLPEISDHITSSRHRTARIQQYKDPNSADDVKRILGDSKDNKYPIYRSPRPSDNETTLATVLFDLQQCVMSVYTDRPSSSIGPLFTLNLPCSR</sequence>
<evidence type="ECO:0000259" key="1">
    <source>
        <dbReference type="Pfam" id="PF03417"/>
    </source>
</evidence>
<dbReference type="NCBIfam" id="NF040521">
    <property type="entry name" value="C45_proenzyme"/>
    <property type="match status" value="1"/>
</dbReference>
<feature type="domain" description="Peptidase C45 hydrolase" evidence="1">
    <location>
        <begin position="67"/>
        <end position="317"/>
    </location>
</feature>
<gene>
    <name evidence="2" type="ORF">LSH36_326g00000</name>
</gene>
<accession>A0AAD9JGZ6</accession>
<dbReference type="AlphaFoldDB" id="A0AAD9JGZ6"/>
<dbReference type="InterPro" id="IPR005079">
    <property type="entry name" value="Peptidase_C45_hydrolase"/>
</dbReference>
<comment type="caution">
    <text evidence="2">The sequence shown here is derived from an EMBL/GenBank/DDBJ whole genome shotgun (WGS) entry which is preliminary data.</text>
</comment>
<evidence type="ECO:0000313" key="3">
    <source>
        <dbReference type="Proteomes" id="UP001208570"/>
    </source>
</evidence>
<feature type="non-terminal residue" evidence="2">
    <location>
        <position position="1"/>
    </location>
</feature>